<dbReference type="RefSeq" id="YP_001425985.1">
    <property type="nucleotide sequence ID" value="NC_008603.1"/>
</dbReference>
<sequence length="68" mass="7762">MARFPSLVNGAGLKNQCNMLRRFKSGSCYCQVGIKRMSLWRNGQRVGLLIQRLRVRPPPETPGCVMQR</sequence>
<name>A7J757_PBCVF</name>
<proteinExistence type="predicted"/>
<gene>
    <name evidence="1" type="primary">n353R</name>
    <name evidence="1" type="ORF">FR483_n353R</name>
</gene>
<reference evidence="1 2" key="1">
    <citation type="journal article" date="2007" name="Virology">
        <title>Sequence and annotation of the 314-kb MT325 and the 321-kb FR483 viruses that infect Chlorella Pbi.</title>
        <authorList>
            <person name="Fitzgerald L.A."/>
            <person name="Graves M.V."/>
            <person name="Li X."/>
            <person name="Feldblyum T."/>
            <person name="Hartigan J."/>
            <person name="Van Etten J.L."/>
        </authorList>
    </citation>
    <scope>NUCLEOTIDE SEQUENCE [LARGE SCALE GENOMIC DNA]</scope>
    <source>
        <strain evidence="1 2">FR483</strain>
    </source>
</reference>
<protein>
    <submittedName>
        <fullName evidence="1">Uncharacterized protein n353R</fullName>
    </submittedName>
</protein>
<evidence type="ECO:0000313" key="1">
    <source>
        <dbReference type="EMBL" id="ABT15638.1"/>
    </source>
</evidence>
<dbReference type="Proteomes" id="UP000204095">
    <property type="component" value="Segment"/>
</dbReference>
<dbReference type="KEGG" id="vg:5469883"/>
<organism evidence="1 2">
    <name type="scientific">Paramecium bursaria Chlorella virus FR483</name>
    <name type="common">PBCV-FR483</name>
    <dbReference type="NCBI Taxonomy" id="399781"/>
    <lineage>
        <taxon>Viruses</taxon>
        <taxon>Varidnaviria</taxon>
        <taxon>Bamfordvirae</taxon>
        <taxon>Nucleocytoviricota</taxon>
        <taxon>Megaviricetes</taxon>
        <taxon>Algavirales</taxon>
        <taxon>Phycodnaviridae</taxon>
        <taxon>Chlorovirus</taxon>
        <taxon>Chlorovirus conductrix</taxon>
        <taxon>Paramecium bursaria Chlorella virus A1</taxon>
    </lineage>
</organism>
<dbReference type="EMBL" id="DQ890022">
    <property type="protein sequence ID" value="ABT15638.1"/>
    <property type="molecule type" value="Genomic_DNA"/>
</dbReference>
<accession>A7J757</accession>
<evidence type="ECO:0000313" key="2">
    <source>
        <dbReference type="Proteomes" id="UP000204095"/>
    </source>
</evidence>
<organismHost>
    <name type="scientific">Paramecium bursaria</name>
    <dbReference type="NCBI Taxonomy" id="74790"/>
</organismHost>
<dbReference type="GeneID" id="5469883"/>